<reference evidence="2 3" key="1">
    <citation type="journal article" date="2020" name="Nature">
        <title>Six reference-quality genomes reveal evolution of bat adaptations.</title>
        <authorList>
            <person name="Jebb D."/>
            <person name="Huang Z."/>
            <person name="Pippel M."/>
            <person name="Hughes G.M."/>
            <person name="Lavrichenko K."/>
            <person name="Devanna P."/>
            <person name="Winkler S."/>
            <person name="Jermiin L.S."/>
            <person name="Skirmuntt E.C."/>
            <person name="Katzourakis A."/>
            <person name="Burkitt-Gray L."/>
            <person name="Ray D.A."/>
            <person name="Sullivan K.A.M."/>
            <person name="Roscito J.G."/>
            <person name="Kirilenko B.M."/>
            <person name="Davalos L.M."/>
            <person name="Corthals A.P."/>
            <person name="Power M.L."/>
            <person name="Jones G."/>
            <person name="Ransome R.D."/>
            <person name="Dechmann D.K.N."/>
            <person name="Locatelli A.G."/>
            <person name="Puechmaille S.J."/>
            <person name="Fedrigo O."/>
            <person name="Jarvis E.D."/>
            <person name="Hiller M."/>
            <person name="Vernes S.C."/>
            <person name="Myers E.W."/>
            <person name="Teeling E.C."/>
        </authorList>
    </citation>
    <scope>NUCLEOTIDE SEQUENCE [LARGE SCALE GENOMIC DNA]</scope>
    <source>
        <strain evidence="2">MPipKuh1</strain>
        <tissue evidence="2">Flight muscle</tissue>
    </source>
</reference>
<evidence type="ECO:0000313" key="2">
    <source>
        <dbReference type="EMBL" id="KAF6279460.1"/>
    </source>
</evidence>
<evidence type="ECO:0000256" key="1">
    <source>
        <dbReference type="SAM" id="MobiDB-lite"/>
    </source>
</evidence>
<evidence type="ECO:0000313" key="3">
    <source>
        <dbReference type="Proteomes" id="UP000558488"/>
    </source>
</evidence>
<feature type="compositionally biased region" description="Low complexity" evidence="1">
    <location>
        <begin position="142"/>
        <end position="151"/>
    </location>
</feature>
<dbReference type="AlphaFoldDB" id="A0A7J7RTI9"/>
<dbReference type="EMBL" id="JACAGB010000059">
    <property type="protein sequence ID" value="KAF6279460.1"/>
    <property type="molecule type" value="Genomic_DNA"/>
</dbReference>
<feature type="region of interest" description="Disordered" evidence="1">
    <location>
        <begin position="127"/>
        <end position="152"/>
    </location>
</feature>
<sequence length="176" mass="17928">MQMPATRWGFLFPSDLCPGDGRGPEGQVSSSEAPPRSSLRGDGPGNRPRAGTAPSLGGGLPPWAPSRCGLRPSALSAPLSCLHLVRPLVIRETGPSCPGPARCPWGSLSWARRLGKAVTAALALPAPHADTPEGDAPTRCVPAHGPSPAGTPGSGPPPCPWPVCPCPVCTCLLCLI</sequence>
<comment type="caution">
    <text evidence="2">The sequence shown here is derived from an EMBL/GenBank/DDBJ whole genome shotgun (WGS) entry which is preliminary data.</text>
</comment>
<keyword evidence="3" id="KW-1185">Reference proteome</keyword>
<protein>
    <submittedName>
        <fullName evidence="2">Uncharacterized protein</fullName>
    </submittedName>
</protein>
<proteinExistence type="predicted"/>
<gene>
    <name evidence="2" type="ORF">mPipKuh1_010238</name>
</gene>
<organism evidence="2 3">
    <name type="scientific">Pipistrellus kuhlii</name>
    <name type="common">Kuhl's pipistrelle</name>
    <dbReference type="NCBI Taxonomy" id="59472"/>
    <lineage>
        <taxon>Eukaryota</taxon>
        <taxon>Metazoa</taxon>
        <taxon>Chordata</taxon>
        <taxon>Craniata</taxon>
        <taxon>Vertebrata</taxon>
        <taxon>Euteleostomi</taxon>
        <taxon>Mammalia</taxon>
        <taxon>Eutheria</taxon>
        <taxon>Laurasiatheria</taxon>
        <taxon>Chiroptera</taxon>
        <taxon>Yangochiroptera</taxon>
        <taxon>Vespertilionidae</taxon>
        <taxon>Pipistrellus</taxon>
    </lineage>
</organism>
<dbReference type="Proteomes" id="UP000558488">
    <property type="component" value="Unassembled WGS sequence"/>
</dbReference>
<accession>A0A7J7RTI9</accession>
<name>A0A7J7RTI9_PIPKU</name>
<feature type="region of interest" description="Disordered" evidence="1">
    <location>
        <begin position="1"/>
        <end position="60"/>
    </location>
</feature>